<evidence type="ECO:0000256" key="1">
    <source>
        <dbReference type="SAM" id="Phobius"/>
    </source>
</evidence>
<feature type="transmembrane region" description="Helical" evidence="1">
    <location>
        <begin position="91"/>
        <end position="111"/>
    </location>
</feature>
<organism evidence="2">
    <name type="scientific">Tabanus bromius</name>
    <name type="common">Band-eyed brown horse fly</name>
    <dbReference type="NCBI Taxonomy" id="304241"/>
    <lineage>
        <taxon>Eukaryota</taxon>
        <taxon>Metazoa</taxon>
        <taxon>Ecdysozoa</taxon>
        <taxon>Arthropoda</taxon>
        <taxon>Hexapoda</taxon>
        <taxon>Insecta</taxon>
        <taxon>Pterygota</taxon>
        <taxon>Neoptera</taxon>
        <taxon>Endopterygota</taxon>
        <taxon>Diptera</taxon>
        <taxon>Brachycera</taxon>
        <taxon>Tabanomorpha</taxon>
        <taxon>Tabanoidea</taxon>
        <taxon>Tabanidae</taxon>
        <taxon>Tabanus</taxon>
    </lineage>
</organism>
<accession>A0A0K8TR78</accession>
<feature type="transmembrane region" description="Helical" evidence="1">
    <location>
        <begin position="23"/>
        <end position="47"/>
    </location>
</feature>
<reference evidence="2" key="1">
    <citation type="journal article" date="2015" name="Insect Biochem. Mol. Biol.">
        <title>An insight into the sialome of the horse fly, Tabanus bromius.</title>
        <authorList>
            <person name="Ribeiro J.M."/>
            <person name="Kazimirova M."/>
            <person name="Takac P."/>
            <person name="Andersen J.F."/>
            <person name="Francischetti I.M."/>
        </authorList>
    </citation>
    <scope>NUCLEOTIDE SEQUENCE</scope>
</reference>
<keyword evidence="1" id="KW-0812">Transmembrane</keyword>
<dbReference type="AlphaFoldDB" id="A0A0K8TR78"/>
<dbReference type="EMBL" id="GDAI01001173">
    <property type="protein sequence ID" value="JAI16430.1"/>
    <property type="molecule type" value="mRNA"/>
</dbReference>
<evidence type="ECO:0000313" key="2">
    <source>
        <dbReference type="EMBL" id="JAI16430.1"/>
    </source>
</evidence>
<keyword evidence="1" id="KW-1133">Transmembrane helix</keyword>
<name>A0A0K8TR78_TABBR</name>
<feature type="transmembrane region" description="Helical" evidence="1">
    <location>
        <begin position="59"/>
        <end position="85"/>
    </location>
</feature>
<sequence>FNFELILKIFCQNHKNSSVLKIYFFYFLCFFYVFLRVFSFTFALVLLTVHRLLYSRQSFFYLFFAKIHTFCALLISISAFLHRIFRKYFKYFPPFFLFAYFNLIFHVIIELKSTLFGDKRISKFFRCFIEQNTPIRK</sequence>
<feature type="non-terminal residue" evidence="2">
    <location>
        <position position="1"/>
    </location>
</feature>
<protein>
    <submittedName>
        <fullName evidence="2">Uncharacterized protein</fullName>
    </submittedName>
</protein>
<proteinExistence type="evidence at transcript level"/>
<keyword evidence="1" id="KW-0472">Membrane</keyword>